<evidence type="ECO:0000256" key="3">
    <source>
        <dbReference type="ARBA" id="ARBA00004760"/>
    </source>
</evidence>
<dbReference type="PANTHER" id="PTHR12560:SF0">
    <property type="entry name" value="LD18904P"/>
    <property type="match status" value="1"/>
</dbReference>
<feature type="domain" description="TLC" evidence="13">
    <location>
        <begin position="143"/>
        <end position="344"/>
    </location>
</feature>
<evidence type="ECO:0000256" key="6">
    <source>
        <dbReference type="ARBA" id="ARBA00022989"/>
    </source>
</evidence>
<dbReference type="Proteomes" id="UP000694872">
    <property type="component" value="Unplaced"/>
</dbReference>
<evidence type="ECO:0000256" key="12">
    <source>
        <dbReference type="SAM" id="Phobius"/>
    </source>
</evidence>
<dbReference type="FunFam" id="1.10.10.60:FF:000020">
    <property type="entry name" value="Ceramide synthase 5"/>
    <property type="match status" value="1"/>
</dbReference>
<feature type="transmembrane region" description="Helical" evidence="12">
    <location>
        <begin position="192"/>
        <end position="211"/>
    </location>
</feature>
<feature type="transmembrane region" description="Helical" evidence="12">
    <location>
        <begin position="218"/>
        <end position="237"/>
    </location>
</feature>
<dbReference type="GO" id="GO:0050291">
    <property type="term" value="F:sphingosine N-acyltransferase activity"/>
    <property type="evidence" value="ECO:0007669"/>
    <property type="project" value="InterPro"/>
</dbReference>
<evidence type="ECO:0000256" key="7">
    <source>
        <dbReference type="ARBA" id="ARBA00023098"/>
    </source>
</evidence>
<dbReference type="Gene3D" id="1.10.10.60">
    <property type="entry name" value="Homeodomain-like"/>
    <property type="match status" value="1"/>
</dbReference>
<evidence type="ECO:0000256" key="10">
    <source>
        <dbReference type="PROSITE-ProRule" id="PRU00205"/>
    </source>
</evidence>
<dbReference type="RefSeq" id="XP_013168043.1">
    <property type="nucleotide sequence ID" value="XM_013312589.1"/>
</dbReference>
<keyword evidence="5 10" id="KW-0812">Transmembrane</keyword>
<feature type="compositionally biased region" description="Low complexity" evidence="11">
    <location>
        <begin position="356"/>
        <end position="372"/>
    </location>
</feature>
<evidence type="ECO:0000256" key="9">
    <source>
        <dbReference type="ARBA" id="ARBA00049036"/>
    </source>
</evidence>
<reference evidence="14" key="1">
    <citation type="submission" date="2025-08" db="UniProtKB">
        <authorList>
            <consortium name="RefSeq"/>
        </authorList>
    </citation>
    <scope>IDENTIFICATION</scope>
</reference>
<comment type="pathway">
    <text evidence="4">Sphingolipid metabolism.</text>
</comment>
<proteinExistence type="predicted"/>
<dbReference type="SMART" id="SM00724">
    <property type="entry name" value="TLC"/>
    <property type="match status" value="1"/>
</dbReference>
<comment type="catalytic activity">
    <reaction evidence="9">
        <text>sphinganine + octadecanoyl-CoA = N-(octadecanoyl)-sphinganine + CoA + H(+)</text>
        <dbReference type="Rhea" id="RHEA:36547"/>
        <dbReference type="ChEBI" id="CHEBI:15378"/>
        <dbReference type="ChEBI" id="CHEBI:57287"/>
        <dbReference type="ChEBI" id="CHEBI:57394"/>
        <dbReference type="ChEBI" id="CHEBI:57817"/>
        <dbReference type="ChEBI" id="CHEBI:67033"/>
    </reaction>
    <physiologicalReaction direction="left-to-right" evidence="9">
        <dbReference type="Rhea" id="RHEA:36548"/>
    </physiologicalReaction>
</comment>
<dbReference type="CDD" id="cd00086">
    <property type="entry name" value="homeodomain"/>
    <property type="match status" value="1"/>
</dbReference>
<dbReference type="GO" id="GO:0005789">
    <property type="term" value="C:endoplasmic reticulum membrane"/>
    <property type="evidence" value="ECO:0007669"/>
    <property type="project" value="UniProtKB-SubCell"/>
</dbReference>
<feature type="transmembrane region" description="Helical" evidence="12">
    <location>
        <begin position="313"/>
        <end position="336"/>
    </location>
</feature>
<dbReference type="InterPro" id="IPR016439">
    <property type="entry name" value="Lag1/Lac1-like"/>
</dbReference>
<evidence type="ECO:0000256" key="2">
    <source>
        <dbReference type="ARBA" id="ARBA00004586"/>
    </source>
</evidence>
<accession>A0AAJ6Z9Z0</accession>
<evidence type="ECO:0000256" key="8">
    <source>
        <dbReference type="ARBA" id="ARBA00023136"/>
    </source>
</evidence>
<dbReference type="AlphaFoldDB" id="A0AAJ6Z9Z0"/>
<evidence type="ECO:0000259" key="13">
    <source>
        <dbReference type="PROSITE" id="PS50922"/>
    </source>
</evidence>
<evidence type="ECO:0000256" key="4">
    <source>
        <dbReference type="ARBA" id="ARBA00004991"/>
    </source>
</evidence>
<dbReference type="GO" id="GO:0046513">
    <property type="term" value="P:ceramide biosynthetic process"/>
    <property type="evidence" value="ECO:0007669"/>
    <property type="project" value="InterPro"/>
</dbReference>
<dbReference type="KEGG" id="pxu:106118032"/>
<dbReference type="Pfam" id="PF03798">
    <property type="entry name" value="TRAM_LAG1_CLN8"/>
    <property type="match status" value="1"/>
</dbReference>
<dbReference type="GO" id="GO:0003677">
    <property type="term" value="F:DNA binding"/>
    <property type="evidence" value="ECO:0007669"/>
    <property type="project" value="InterPro"/>
</dbReference>
<evidence type="ECO:0000256" key="5">
    <source>
        <dbReference type="ARBA" id="ARBA00022692"/>
    </source>
</evidence>
<keyword evidence="7" id="KW-0443">Lipid metabolism</keyword>
<feature type="compositionally biased region" description="Low complexity" evidence="11">
    <location>
        <begin position="379"/>
        <end position="395"/>
    </location>
</feature>
<comment type="pathway">
    <text evidence="3">Lipid metabolism; sphingolipid metabolism.</text>
</comment>
<evidence type="ECO:0000313" key="14">
    <source>
        <dbReference type="RefSeq" id="XP_013168043.1"/>
    </source>
</evidence>
<dbReference type="InterPro" id="IPR001356">
    <property type="entry name" value="HD"/>
</dbReference>
<gene>
    <name evidence="14" type="primary">LOC106118032</name>
</gene>
<feature type="transmembrane region" description="Helical" evidence="12">
    <location>
        <begin position="273"/>
        <end position="298"/>
    </location>
</feature>
<feature type="region of interest" description="Disordered" evidence="11">
    <location>
        <begin position="356"/>
        <end position="402"/>
    </location>
</feature>
<name>A0AAJ6Z9Z0_PAPXU</name>
<dbReference type="PANTHER" id="PTHR12560">
    <property type="entry name" value="LONGEVITY ASSURANCE FACTOR 1 LAG1"/>
    <property type="match status" value="1"/>
</dbReference>
<dbReference type="PROSITE" id="PS50922">
    <property type="entry name" value="TLC"/>
    <property type="match status" value="1"/>
</dbReference>
<keyword evidence="8 10" id="KW-0472">Membrane</keyword>
<evidence type="ECO:0000256" key="11">
    <source>
        <dbReference type="SAM" id="MobiDB-lite"/>
    </source>
</evidence>
<dbReference type="InterPro" id="IPR006634">
    <property type="entry name" value="TLC-dom"/>
</dbReference>
<protein>
    <submittedName>
        <fullName evidence="14">Ceramide synthase 6-like isoform X1</fullName>
    </submittedName>
</protein>
<dbReference type="PIRSF" id="PIRSF005225">
    <property type="entry name" value="LAG1_LAC1"/>
    <property type="match status" value="1"/>
</dbReference>
<keyword evidence="6 12" id="KW-1133">Transmembrane helix</keyword>
<evidence type="ECO:0000256" key="1">
    <source>
        <dbReference type="ARBA" id="ARBA00004127"/>
    </source>
</evidence>
<organism evidence="14">
    <name type="scientific">Papilio xuthus</name>
    <name type="common">Asian swallowtail butterfly</name>
    <dbReference type="NCBI Taxonomy" id="66420"/>
    <lineage>
        <taxon>Eukaryota</taxon>
        <taxon>Metazoa</taxon>
        <taxon>Ecdysozoa</taxon>
        <taxon>Arthropoda</taxon>
        <taxon>Hexapoda</taxon>
        <taxon>Insecta</taxon>
        <taxon>Pterygota</taxon>
        <taxon>Neoptera</taxon>
        <taxon>Endopterygota</taxon>
        <taxon>Lepidoptera</taxon>
        <taxon>Glossata</taxon>
        <taxon>Ditrysia</taxon>
        <taxon>Papilionoidea</taxon>
        <taxon>Papilionidae</taxon>
        <taxon>Papilioninae</taxon>
        <taxon>Papilio</taxon>
    </lineage>
</organism>
<sequence length="402" mass="47262">MTMLRYLLDKFWDEDIWLPPNTTWDDLAPGPDKPVVLNDHTHLLYPIPLAIVLIIIRHMLEKYWFAPFGKSLGIKNTRPKKAPSNPKLEAAYQASSKIRHKQFYLSEEQDVVIGLAKQLDMTERQVERWWRMRRSQDKPSTLVKFCENSWRCIFYLYNFSYGLFVLWDKEWMWDIDQCYVGYPYHGITNDIWWYYMISTAFYWSLTISQFWDVRRKDFWQMFVHHITTIALLSFSWVCNLHRIGTLVLLVHDCADILLDAAKATKYANYQKLCDTLFAVFTLLWIVTRLGIFPFYIIWSTSIRAPMLQPMFPAYYIFNTLLCLMLGLHLVWTWLILQVAYKAITAGKLDGDIRSSSSELSDSSHQSNHSTPSRAHAHAHTNSNAHAHSNSNAHAHVNNHKDK</sequence>
<dbReference type="GeneID" id="106118032"/>
<comment type="subcellular location">
    <subcellularLocation>
        <location evidence="1">Endomembrane system</location>
        <topology evidence="1">Multi-pass membrane protein</topology>
    </subcellularLocation>
    <subcellularLocation>
        <location evidence="2">Endoplasmic reticulum membrane</location>
    </subcellularLocation>
</comment>